<evidence type="ECO:0000313" key="1">
    <source>
        <dbReference type="EMBL" id="KAK4199831.1"/>
    </source>
</evidence>
<sequence length="365" mass="41494">MARTNSRPSLGTYTHDTLDIRVRFAQQTDLDSLLELSLPPNIDSPIWNHIFPHLSRDRRIHPHYRTFKTLLRRHIKHSILDRSSFYLVAEKLSSASSSSSSPSNPSTSTSTSTLLAAVCFEWIMDDPLSCLRDRKLKVIFHTFLKRIVNAGEGKDHRYQFEPLRVPPVFGSYAEYVAYRQIRSESPCFDDSIAGFFKRHDVLDGEEADEGTREMLLRQLMAGIEGLQTSVLVSTGKYREQIGEGSGVWMNTPFSLCFCACAEACERQAALGEVLSWMSDVVSLGEGPGWGLGGPDGVCLLFPDSQPHGWYENGWTDRFLESHNYRWVRWPVMEPVIEMPGHVGREALEGYEMWFKEARSAPRRRG</sequence>
<dbReference type="Proteomes" id="UP001303160">
    <property type="component" value="Unassembled WGS sequence"/>
</dbReference>
<name>A0AAN6XHU0_9PEZI</name>
<accession>A0AAN6XHU0</accession>
<reference evidence="1" key="1">
    <citation type="journal article" date="2023" name="Mol. Phylogenet. Evol.">
        <title>Genome-scale phylogeny and comparative genomics of the fungal order Sordariales.</title>
        <authorList>
            <person name="Hensen N."/>
            <person name="Bonometti L."/>
            <person name="Westerberg I."/>
            <person name="Brannstrom I.O."/>
            <person name="Guillou S."/>
            <person name="Cros-Aarteil S."/>
            <person name="Calhoun S."/>
            <person name="Haridas S."/>
            <person name="Kuo A."/>
            <person name="Mondo S."/>
            <person name="Pangilinan J."/>
            <person name="Riley R."/>
            <person name="LaButti K."/>
            <person name="Andreopoulos B."/>
            <person name="Lipzen A."/>
            <person name="Chen C."/>
            <person name="Yan M."/>
            <person name="Daum C."/>
            <person name="Ng V."/>
            <person name="Clum A."/>
            <person name="Steindorff A."/>
            <person name="Ohm R.A."/>
            <person name="Martin F."/>
            <person name="Silar P."/>
            <person name="Natvig D.O."/>
            <person name="Lalanne C."/>
            <person name="Gautier V."/>
            <person name="Ament-Velasquez S.L."/>
            <person name="Kruys A."/>
            <person name="Hutchinson M.I."/>
            <person name="Powell A.J."/>
            <person name="Barry K."/>
            <person name="Miller A.N."/>
            <person name="Grigoriev I.V."/>
            <person name="Debuchy R."/>
            <person name="Gladieux P."/>
            <person name="Hiltunen Thoren M."/>
            <person name="Johannesson H."/>
        </authorList>
    </citation>
    <scope>NUCLEOTIDE SEQUENCE</scope>
    <source>
        <strain evidence="1">CBS 315.58</strain>
    </source>
</reference>
<comment type="caution">
    <text evidence="1">The sequence shown here is derived from an EMBL/GenBank/DDBJ whole genome shotgun (WGS) entry which is preliminary data.</text>
</comment>
<protein>
    <submittedName>
        <fullName evidence="1">Uncharacterized protein</fullName>
    </submittedName>
</protein>
<gene>
    <name evidence="1" type="ORF">QBC40DRAFT_297205</name>
</gene>
<evidence type="ECO:0000313" key="2">
    <source>
        <dbReference type="Proteomes" id="UP001303160"/>
    </source>
</evidence>
<reference evidence="1" key="2">
    <citation type="submission" date="2023-05" db="EMBL/GenBank/DDBJ databases">
        <authorList>
            <consortium name="Lawrence Berkeley National Laboratory"/>
            <person name="Steindorff A."/>
            <person name="Hensen N."/>
            <person name="Bonometti L."/>
            <person name="Westerberg I."/>
            <person name="Brannstrom I.O."/>
            <person name="Guillou S."/>
            <person name="Cros-Aarteil S."/>
            <person name="Calhoun S."/>
            <person name="Haridas S."/>
            <person name="Kuo A."/>
            <person name="Mondo S."/>
            <person name="Pangilinan J."/>
            <person name="Riley R."/>
            <person name="Labutti K."/>
            <person name="Andreopoulos B."/>
            <person name="Lipzen A."/>
            <person name="Chen C."/>
            <person name="Yanf M."/>
            <person name="Daum C."/>
            <person name="Ng V."/>
            <person name="Clum A."/>
            <person name="Ohm R."/>
            <person name="Martin F."/>
            <person name="Silar P."/>
            <person name="Natvig D."/>
            <person name="Lalanne C."/>
            <person name="Gautier V."/>
            <person name="Ament-Velasquez S.L."/>
            <person name="Kruys A."/>
            <person name="Hutchinson M.I."/>
            <person name="Powell A.J."/>
            <person name="Barry K."/>
            <person name="Miller A.N."/>
            <person name="Grigoriev I.V."/>
            <person name="Debuchy R."/>
            <person name="Gladieux P."/>
            <person name="Thoren M.H."/>
            <person name="Johannesson H."/>
        </authorList>
    </citation>
    <scope>NUCLEOTIDE SEQUENCE</scope>
    <source>
        <strain evidence="1">CBS 315.58</strain>
    </source>
</reference>
<organism evidence="1 2">
    <name type="scientific">Triangularia verruculosa</name>
    <dbReference type="NCBI Taxonomy" id="2587418"/>
    <lineage>
        <taxon>Eukaryota</taxon>
        <taxon>Fungi</taxon>
        <taxon>Dikarya</taxon>
        <taxon>Ascomycota</taxon>
        <taxon>Pezizomycotina</taxon>
        <taxon>Sordariomycetes</taxon>
        <taxon>Sordariomycetidae</taxon>
        <taxon>Sordariales</taxon>
        <taxon>Podosporaceae</taxon>
        <taxon>Triangularia</taxon>
    </lineage>
</organism>
<dbReference type="AlphaFoldDB" id="A0AAN6XHU0"/>
<dbReference type="EMBL" id="MU863927">
    <property type="protein sequence ID" value="KAK4199831.1"/>
    <property type="molecule type" value="Genomic_DNA"/>
</dbReference>
<keyword evidence="2" id="KW-1185">Reference proteome</keyword>
<proteinExistence type="predicted"/>